<dbReference type="AlphaFoldDB" id="A0A2V1MZW4"/>
<sequence length="315" mass="37023">MISLGVNRMIAEFYASENFPMTVTFAVGIDRERLDNVRKAKNIPVRVIEEQIQLSKTRYYRWLNYEIDLPAEYVFGMKKMFGISNDEFWDFLEPGTSEPIQALSLLDYWEGKGKLSDHKRQLDHELQKHDETEGKANPYRNVRLLYQLYQKRHLHQDYSVELSRLTDEENEIQNLTLFDVILTVILLQIHTELSDLSLFPDTSDLELWLIRHVVTEKHSMREALIGFTIDLAYTLEANRRTRRAVHLLGSLMSVLAEAHYLTTYTNQIIDTLLASFHAENGEESDRVRQNLWGYIERYQDVIPEGETAYWQTQLS</sequence>
<protein>
    <recommendedName>
        <fullName evidence="3">HTH cro/C1-type domain-containing protein</fullName>
    </recommendedName>
</protein>
<keyword evidence="2" id="KW-1185">Reference proteome</keyword>
<evidence type="ECO:0008006" key="3">
    <source>
        <dbReference type="Google" id="ProtNLM"/>
    </source>
</evidence>
<dbReference type="Proteomes" id="UP000245080">
    <property type="component" value="Unassembled WGS sequence"/>
</dbReference>
<dbReference type="EMBL" id="QCXQ01000003">
    <property type="protein sequence ID" value="PWF99704.1"/>
    <property type="molecule type" value="Genomic_DNA"/>
</dbReference>
<proteinExistence type="predicted"/>
<gene>
    <name evidence="1" type="ORF">DCM90_06495</name>
</gene>
<organism evidence="1 2">
    <name type="scientific">Levilactobacillus bambusae</name>
    <dbReference type="NCBI Taxonomy" id="2024736"/>
    <lineage>
        <taxon>Bacteria</taxon>
        <taxon>Bacillati</taxon>
        <taxon>Bacillota</taxon>
        <taxon>Bacilli</taxon>
        <taxon>Lactobacillales</taxon>
        <taxon>Lactobacillaceae</taxon>
        <taxon>Levilactobacillus</taxon>
    </lineage>
</organism>
<name>A0A2V1MZW4_9LACO</name>
<accession>A0A2V1MZW4</accession>
<reference evidence="1 2" key="1">
    <citation type="journal article" date="2018" name="Int. J. Syst. Evol. Microbiol.">
        <title>Lactobacillus bambusae sp. nov., isolated from a traditional fermented Ma-bamboo shoots of Taiwan.</title>
        <authorList>
            <person name="Wang L.-T."/>
        </authorList>
    </citation>
    <scope>NUCLEOTIDE SEQUENCE [LARGE SCALE GENOMIC DNA]</scope>
    <source>
        <strain evidence="1 2">BS-W1</strain>
    </source>
</reference>
<evidence type="ECO:0000313" key="2">
    <source>
        <dbReference type="Proteomes" id="UP000245080"/>
    </source>
</evidence>
<evidence type="ECO:0000313" key="1">
    <source>
        <dbReference type="EMBL" id="PWF99704.1"/>
    </source>
</evidence>
<comment type="caution">
    <text evidence="1">The sequence shown here is derived from an EMBL/GenBank/DDBJ whole genome shotgun (WGS) entry which is preliminary data.</text>
</comment>